<dbReference type="EMBL" id="JAEFBJ010000010">
    <property type="protein sequence ID" value="KAG7563549.1"/>
    <property type="molecule type" value="Genomic_DNA"/>
</dbReference>
<dbReference type="PANTHER" id="PTHR31964">
    <property type="entry name" value="ADENINE NUCLEOTIDE ALPHA HYDROLASES-LIKE SUPERFAMILY PROTEIN"/>
    <property type="match status" value="1"/>
</dbReference>
<dbReference type="Proteomes" id="UP000694251">
    <property type="component" value="Chromosome 10"/>
</dbReference>
<evidence type="ECO:0000259" key="1">
    <source>
        <dbReference type="Pfam" id="PF00582"/>
    </source>
</evidence>
<dbReference type="OrthoDB" id="843225at2759"/>
<dbReference type="InterPro" id="IPR006016">
    <property type="entry name" value="UspA"/>
</dbReference>
<proteinExistence type="predicted"/>
<gene>
    <name evidence="2" type="ORF">ISN44_As10g003460</name>
</gene>
<evidence type="ECO:0000313" key="3">
    <source>
        <dbReference type="Proteomes" id="UP000694251"/>
    </source>
</evidence>
<feature type="domain" description="UspA" evidence="1">
    <location>
        <begin position="1"/>
        <end position="150"/>
    </location>
</feature>
<evidence type="ECO:0000313" key="2">
    <source>
        <dbReference type="EMBL" id="KAG7563549.1"/>
    </source>
</evidence>
<organism evidence="2 3">
    <name type="scientific">Arabidopsis suecica</name>
    <name type="common">Swedish thale-cress</name>
    <name type="synonym">Cardaminopsis suecica</name>
    <dbReference type="NCBI Taxonomy" id="45249"/>
    <lineage>
        <taxon>Eukaryota</taxon>
        <taxon>Viridiplantae</taxon>
        <taxon>Streptophyta</taxon>
        <taxon>Embryophyta</taxon>
        <taxon>Tracheophyta</taxon>
        <taxon>Spermatophyta</taxon>
        <taxon>Magnoliopsida</taxon>
        <taxon>eudicotyledons</taxon>
        <taxon>Gunneridae</taxon>
        <taxon>Pentapetalae</taxon>
        <taxon>rosids</taxon>
        <taxon>malvids</taxon>
        <taxon>Brassicales</taxon>
        <taxon>Brassicaceae</taxon>
        <taxon>Camelineae</taxon>
        <taxon>Arabidopsis</taxon>
    </lineage>
</organism>
<dbReference type="PANTHER" id="PTHR31964:SF134">
    <property type="entry name" value="ADENINE NUCLEOTIDE ALPHA HYDROLASES-LIKE SUPERFAMILY PROTEIN"/>
    <property type="match status" value="1"/>
</dbReference>
<dbReference type="AlphaFoldDB" id="A0A8T1ZUK7"/>
<accession>A0A8T1ZUK7</accession>
<protein>
    <submittedName>
        <fullName evidence="2">UspA</fullName>
    </submittedName>
</protein>
<sequence>MKNVMVIIDETNSSYDLLIWALENQKDTVDSSKVVIFATQPQNSFSPPTVLSSSVGFAQIFYPFSPNSELIRLAQEKNMKIALGILEKAKKICLNHGIKAETFTDVGDPKDLIRKIIQEQNIHLIVTSDQQTQNLKKCTRNTDCSLLVVKKTLNKD</sequence>
<keyword evidence="3" id="KW-1185">Reference proteome</keyword>
<reference evidence="2 3" key="1">
    <citation type="submission" date="2020-12" db="EMBL/GenBank/DDBJ databases">
        <title>Concerted genomic and epigenomic changes stabilize Arabidopsis allopolyploids.</title>
        <authorList>
            <person name="Chen Z."/>
        </authorList>
    </citation>
    <scope>NUCLEOTIDE SEQUENCE [LARGE SCALE GENOMIC DNA]</scope>
    <source>
        <strain evidence="2">As9502</strain>
        <tissue evidence="2">Leaf</tissue>
    </source>
</reference>
<name>A0A8T1ZUK7_ARASU</name>
<comment type="caution">
    <text evidence="2">The sequence shown here is derived from an EMBL/GenBank/DDBJ whole genome shotgun (WGS) entry which is preliminary data.</text>
</comment>
<dbReference type="Pfam" id="PF00582">
    <property type="entry name" value="Usp"/>
    <property type="match status" value="1"/>
</dbReference>